<dbReference type="STRING" id="1129794.C427_4352"/>
<reference evidence="1 2" key="1">
    <citation type="journal article" date="2013" name="Genome Announc.">
        <title>Complete Genome Sequence of Glaciecola psychrophila Strain 170T.</title>
        <authorList>
            <person name="Yin J."/>
            <person name="Chen J."/>
            <person name="Liu G."/>
            <person name="Yu Y."/>
            <person name="Song L."/>
            <person name="Wang X."/>
            <person name="Qu X."/>
        </authorList>
    </citation>
    <scope>NUCLEOTIDE SEQUENCE [LARGE SCALE GENOMIC DNA]</scope>
    <source>
        <strain evidence="1 2">170</strain>
    </source>
</reference>
<evidence type="ECO:0000313" key="2">
    <source>
        <dbReference type="Proteomes" id="UP000011864"/>
    </source>
</evidence>
<dbReference type="HOGENOM" id="CLU_3346953_0_0_6"/>
<dbReference type="Proteomes" id="UP000011864">
    <property type="component" value="Chromosome"/>
</dbReference>
<protein>
    <submittedName>
        <fullName evidence="1">Uncharacterized protein</fullName>
    </submittedName>
</protein>
<dbReference type="PATRIC" id="fig|1129794.4.peg.4335"/>
<organism evidence="1 2">
    <name type="scientific">Paraglaciecola psychrophila 170</name>
    <dbReference type="NCBI Taxonomy" id="1129794"/>
    <lineage>
        <taxon>Bacteria</taxon>
        <taxon>Pseudomonadati</taxon>
        <taxon>Pseudomonadota</taxon>
        <taxon>Gammaproteobacteria</taxon>
        <taxon>Alteromonadales</taxon>
        <taxon>Alteromonadaceae</taxon>
        <taxon>Paraglaciecola</taxon>
    </lineage>
</organism>
<dbReference type="KEGG" id="gps:C427_4352"/>
<keyword evidence="2" id="KW-1185">Reference proteome</keyword>
<evidence type="ECO:0000313" key="1">
    <source>
        <dbReference type="EMBL" id="AGH46454.1"/>
    </source>
</evidence>
<dbReference type="EMBL" id="CP003837">
    <property type="protein sequence ID" value="AGH46454.1"/>
    <property type="molecule type" value="Genomic_DNA"/>
</dbReference>
<sequence length="37" mass="4293">MPIMPIGTDGFCDEFIITMYNPMNHNRRAVDFLTCVE</sequence>
<accession>K6YZY2</accession>
<dbReference type="AlphaFoldDB" id="K6YZY2"/>
<name>K6YZY2_9ALTE</name>
<proteinExistence type="predicted"/>
<gene>
    <name evidence="1" type="ORF">C427_4352</name>
</gene>